<feature type="chain" id="PRO_5047522486" evidence="2">
    <location>
        <begin position="19"/>
        <end position="296"/>
    </location>
</feature>
<keyword evidence="4" id="KW-1185">Reference proteome</keyword>
<comment type="similarity">
    <text evidence="1">Belongs to the ANP1/MMN9/VAN1 family.</text>
</comment>
<accession>A0ABP9XSE3</accession>
<sequence length="296" mass="34502">MGMLLFVWIVCIYRLTQPSLHYHAVQTRTTNHTKLLRTHNYINLNDRETLQHVLVLTHLQNDEMYLENYFKLLDKSSYANKLISIGLLVSDSTDTTLTTVYQQVDRLQNRWRNQFHSIDVYQKDFGFHTIVDLDTKRSATLAKAKNFLLSTTLKEYHDWVVWVDVKLHSYPKNIFNDLMSVDVDIIVPNCLKKRDDGIVQGYDMNNWQESDQSLRYQQKVPLNQLVDMTTVINYDKVPLDGVGATFTMVKATVHREGAVFPPFVYQHELDTEGFAKMAKSMGFSVYGIPAYTIYHF</sequence>
<dbReference type="InterPro" id="IPR029044">
    <property type="entry name" value="Nucleotide-diphossugar_trans"/>
</dbReference>
<dbReference type="InterPro" id="IPR052086">
    <property type="entry name" value="Mannan_Polymerase_Subunit"/>
</dbReference>
<dbReference type="EMBL" id="BAABUJ010000008">
    <property type="protein sequence ID" value="GAA5797636.1"/>
    <property type="molecule type" value="Genomic_DNA"/>
</dbReference>
<dbReference type="Gene3D" id="3.90.550.10">
    <property type="entry name" value="Spore Coat Polysaccharide Biosynthesis Protein SpsA, Chain A"/>
    <property type="match status" value="1"/>
</dbReference>
<evidence type="ECO:0000256" key="2">
    <source>
        <dbReference type="SAM" id="SignalP"/>
    </source>
</evidence>
<evidence type="ECO:0000313" key="4">
    <source>
        <dbReference type="Proteomes" id="UP001476247"/>
    </source>
</evidence>
<gene>
    <name evidence="3" type="ORF">HPULCUR_003027</name>
</gene>
<organism evidence="3 4">
    <name type="scientific">Helicostylum pulchrum</name>
    <dbReference type="NCBI Taxonomy" id="562976"/>
    <lineage>
        <taxon>Eukaryota</taxon>
        <taxon>Fungi</taxon>
        <taxon>Fungi incertae sedis</taxon>
        <taxon>Mucoromycota</taxon>
        <taxon>Mucoromycotina</taxon>
        <taxon>Mucoromycetes</taxon>
        <taxon>Mucorales</taxon>
        <taxon>Mucorineae</taxon>
        <taxon>Mucoraceae</taxon>
        <taxon>Helicostylum</taxon>
    </lineage>
</organism>
<protein>
    <submittedName>
        <fullName evidence="3">Uncharacterized protein</fullName>
    </submittedName>
</protein>
<evidence type="ECO:0000256" key="1">
    <source>
        <dbReference type="ARBA" id="ARBA00037964"/>
    </source>
</evidence>
<name>A0ABP9XSE3_9FUNG</name>
<reference evidence="3 4" key="1">
    <citation type="submission" date="2024-04" db="EMBL/GenBank/DDBJ databases">
        <title>genome sequences of Mucor flavus KT1a and Helicostylum pulchrum KT1b strains isolation_sourced from the surface of a dry-aged beef.</title>
        <authorList>
            <person name="Toyotome T."/>
            <person name="Hosono M."/>
            <person name="Torimaru M."/>
            <person name="Fukuda K."/>
            <person name="Mikami N."/>
        </authorList>
    </citation>
    <scope>NUCLEOTIDE SEQUENCE [LARGE SCALE GENOMIC DNA]</scope>
    <source>
        <strain evidence="3 4">KT1b</strain>
    </source>
</reference>
<dbReference type="PANTHER" id="PTHR43083">
    <property type="entry name" value="MANNAN POLYMERASE II"/>
    <property type="match status" value="1"/>
</dbReference>
<dbReference type="Pfam" id="PF03452">
    <property type="entry name" value="Anp1"/>
    <property type="match status" value="1"/>
</dbReference>
<feature type="signal peptide" evidence="2">
    <location>
        <begin position="1"/>
        <end position="18"/>
    </location>
</feature>
<proteinExistence type="inferred from homology"/>
<keyword evidence="2" id="KW-0732">Signal</keyword>
<dbReference type="Proteomes" id="UP001476247">
    <property type="component" value="Unassembled WGS sequence"/>
</dbReference>
<comment type="caution">
    <text evidence="3">The sequence shown here is derived from an EMBL/GenBank/DDBJ whole genome shotgun (WGS) entry which is preliminary data.</text>
</comment>
<dbReference type="PANTHER" id="PTHR43083:SF6">
    <property type="entry name" value="MANNAN POLYMERASE COMPLEXES SUBUNIT MNN9"/>
    <property type="match status" value="1"/>
</dbReference>
<evidence type="ECO:0000313" key="3">
    <source>
        <dbReference type="EMBL" id="GAA5797636.1"/>
    </source>
</evidence>